<accession>A0A443SV94</accession>
<comment type="function">
    <text evidence="2">May be involved in the metabolism of insect hormones and in the breakdown of synthetic insecticides.</text>
</comment>
<dbReference type="Proteomes" id="UP000288716">
    <property type="component" value="Unassembled WGS sequence"/>
</dbReference>
<dbReference type="GO" id="GO:0020037">
    <property type="term" value="F:heme binding"/>
    <property type="evidence" value="ECO:0007669"/>
    <property type="project" value="InterPro"/>
</dbReference>
<comment type="cofactor">
    <cofactor evidence="1 9">
        <name>heme</name>
        <dbReference type="ChEBI" id="CHEBI:30413"/>
    </cofactor>
</comment>
<dbReference type="InterPro" id="IPR036396">
    <property type="entry name" value="Cyt_P450_sf"/>
</dbReference>
<feature type="binding site" description="axial binding residue" evidence="9">
    <location>
        <position position="73"/>
    </location>
    <ligand>
        <name>heme</name>
        <dbReference type="ChEBI" id="CHEBI:30413"/>
    </ligand>
    <ligandPart>
        <name>Fe</name>
        <dbReference type="ChEBI" id="CHEBI:18248"/>
    </ligandPart>
</feature>
<evidence type="ECO:0000256" key="2">
    <source>
        <dbReference type="ARBA" id="ARBA00003690"/>
    </source>
</evidence>
<dbReference type="PRINTS" id="PR00465">
    <property type="entry name" value="EP450IV"/>
</dbReference>
<evidence type="ECO:0000256" key="3">
    <source>
        <dbReference type="ARBA" id="ARBA00010617"/>
    </source>
</evidence>
<dbReference type="EMBL" id="NCKV01000162">
    <property type="protein sequence ID" value="RWS31441.1"/>
    <property type="molecule type" value="Genomic_DNA"/>
</dbReference>
<name>A0A443SV94_9ACAR</name>
<dbReference type="InterPro" id="IPR050479">
    <property type="entry name" value="CYP11_CYP27_families"/>
</dbReference>
<dbReference type="PANTHER" id="PTHR24279">
    <property type="entry name" value="CYTOCHROME P450"/>
    <property type="match status" value="1"/>
</dbReference>
<evidence type="ECO:0000256" key="6">
    <source>
        <dbReference type="ARBA" id="ARBA00023002"/>
    </source>
</evidence>
<organism evidence="11 12">
    <name type="scientific">Leptotrombidium deliense</name>
    <dbReference type="NCBI Taxonomy" id="299467"/>
    <lineage>
        <taxon>Eukaryota</taxon>
        <taxon>Metazoa</taxon>
        <taxon>Ecdysozoa</taxon>
        <taxon>Arthropoda</taxon>
        <taxon>Chelicerata</taxon>
        <taxon>Arachnida</taxon>
        <taxon>Acari</taxon>
        <taxon>Acariformes</taxon>
        <taxon>Trombidiformes</taxon>
        <taxon>Prostigmata</taxon>
        <taxon>Anystina</taxon>
        <taxon>Parasitengona</taxon>
        <taxon>Trombiculoidea</taxon>
        <taxon>Trombiculidae</taxon>
        <taxon>Leptotrombidium</taxon>
    </lineage>
</organism>
<comment type="similarity">
    <text evidence="3 10">Belongs to the cytochrome P450 family.</text>
</comment>
<sequence>MLYVWKNNTTVITHNQVACRQEQYFRNANSFVPERWLFRKASIDGSTKNESSDKWNKPSPFLVLPFGFGPRKCIGRQFAEMEIYVCLAKLLRNFQVEYHGEDIETVTRLINVADKPMRFTFIDTDE</sequence>
<dbReference type="InterPro" id="IPR001128">
    <property type="entry name" value="Cyt_P450"/>
</dbReference>
<evidence type="ECO:0000313" key="11">
    <source>
        <dbReference type="EMBL" id="RWS31441.1"/>
    </source>
</evidence>
<gene>
    <name evidence="11" type="ORF">B4U80_09043</name>
</gene>
<dbReference type="AlphaFoldDB" id="A0A443SV94"/>
<evidence type="ECO:0000256" key="5">
    <source>
        <dbReference type="ARBA" id="ARBA00022723"/>
    </source>
</evidence>
<dbReference type="GO" id="GO:0005506">
    <property type="term" value="F:iron ion binding"/>
    <property type="evidence" value="ECO:0007669"/>
    <property type="project" value="InterPro"/>
</dbReference>
<evidence type="ECO:0000256" key="8">
    <source>
        <dbReference type="ARBA" id="ARBA00023033"/>
    </source>
</evidence>
<reference evidence="11 12" key="1">
    <citation type="journal article" date="2018" name="Gigascience">
        <title>Genomes of trombidid mites reveal novel predicted allergens and laterally-transferred genes associated with secondary metabolism.</title>
        <authorList>
            <person name="Dong X."/>
            <person name="Chaisiri K."/>
            <person name="Xia D."/>
            <person name="Armstrong S.D."/>
            <person name="Fang Y."/>
            <person name="Donnelly M.J."/>
            <person name="Kadowaki T."/>
            <person name="McGarry J.W."/>
            <person name="Darby A.C."/>
            <person name="Makepeace B.L."/>
        </authorList>
    </citation>
    <scope>NUCLEOTIDE SEQUENCE [LARGE SCALE GENOMIC DNA]</scope>
    <source>
        <strain evidence="11">UoL-UT</strain>
    </source>
</reference>
<dbReference type="STRING" id="299467.A0A443SV94"/>
<dbReference type="GO" id="GO:0004497">
    <property type="term" value="F:monooxygenase activity"/>
    <property type="evidence" value="ECO:0007669"/>
    <property type="project" value="UniProtKB-KW"/>
</dbReference>
<dbReference type="InterPro" id="IPR002403">
    <property type="entry name" value="Cyt_P450_E_grp-IV"/>
</dbReference>
<dbReference type="GO" id="GO:0005789">
    <property type="term" value="C:endoplasmic reticulum membrane"/>
    <property type="evidence" value="ECO:0007669"/>
    <property type="project" value="UniProtKB-SubCell"/>
</dbReference>
<dbReference type="Gene3D" id="1.10.630.10">
    <property type="entry name" value="Cytochrome P450"/>
    <property type="match status" value="1"/>
</dbReference>
<dbReference type="OrthoDB" id="3945418at2759"/>
<dbReference type="Pfam" id="PF00067">
    <property type="entry name" value="p450"/>
    <property type="match status" value="1"/>
</dbReference>
<protein>
    <submittedName>
        <fullName evidence="11">Cytochrome P450 302a1-like protein</fullName>
    </submittedName>
</protein>
<keyword evidence="7 9" id="KW-0408">Iron</keyword>
<dbReference type="VEuPathDB" id="VectorBase:LDEU000600"/>
<keyword evidence="8 10" id="KW-0503">Monooxygenase</keyword>
<keyword evidence="12" id="KW-1185">Reference proteome</keyword>
<evidence type="ECO:0000256" key="9">
    <source>
        <dbReference type="PIRSR" id="PIRSR602403-1"/>
    </source>
</evidence>
<evidence type="ECO:0000256" key="4">
    <source>
        <dbReference type="ARBA" id="ARBA00022617"/>
    </source>
</evidence>
<evidence type="ECO:0000256" key="7">
    <source>
        <dbReference type="ARBA" id="ARBA00023004"/>
    </source>
</evidence>
<dbReference type="SUPFAM" id="SSF48264">
    <property type="entry name" value="Cytochrome P450"/>
    <property type="match status" value="1"/>
</dbReference>
<keyword evidence="4 9" id="KW-0349">Heme</keyword>
<dbReference type="GO" id="GO:0016705">
    <property type="term" value="F:oxidoreductase activity, acting on paired donors, with incorporation or reduction of molecular oxygen"/>
    <property type="evidence" value="ECO:0007669"/>
    <property type="project" value="InterPro"/>
</dbReference>
<comment type="caution">
    <text evidence="11">The sequence shown here is derived from an EMBL/GenBank/DDBJ whole genome shotgun (WGS) entry which is preliminary data.</text>
</comment>
<evidence type="ECO:0000256" key="1">
    <source>
        <dbReference type="ARBA" id="ARBA00001971"/>
    </source>
</evidence>
<dbReference type="PROSITE" id="PS00086">
    <property type="entry name" value="CYTOCHROME_P450"/>
    <property type="match status" value="1"/>
</dbReference>
<keyword evidence="6 10" id="KW-0560">Oxidoreductase</keyword>
<dbReference type="InterPro" id="IPR017972">
    <property type="entry name" value="Cyt_P450_CS"/>
</dbReference>
<dbReference type="PANTHER" id="PTHR24279:SF120">
    <property type="entry name" value="CYTOCHROME P450"/>
    <property type="match status" value="1"/>
</dbReference>
<evidence type="ECO:0000313" key="12">
    <source>
        <dbReference type="Proteomes" id="UP000288716"/>
    </source>
</evidence>
<evidence type="ECO:0000256" key="10">
    <source>
        <dbReference type="RuleBase" id="RU000461"/>
    </source>
</evidence>
<proteinExistence type="inferred from homology"/>
<keyword evidence="5 9" id="KW-0479">Metal-binding</keyword>